<reference evidence="2" key="1">
    <citation type="journal article" date="2013" name="Genetics">
        <title>The draft genome and transcriptome of Panagrellus redivivus are shaped by the harsh demands of a free-living lifestyle.</title>
        <authorList>
            <person name="Srinivasan J."/>
            <person name="Dillman A.R."/>
            <person name="Macchietto M.G."/>
            <person name="Heikkinen L."/>
            <person name="Lakso M."/>
            <person name="Fracchia K.M."/>
            <person name="Antoshechkin I."/>
            <person name="Mortazavi A."/>
            <person name="Wong G."/>
            <person name="Sternberg P.W."/>
        </authorList>
    </citation>
    <scope>NUCLEOTIDE SEQUENCE [LARGE SCALE GENOMIC DNA]</scope>
    <source>
        <strain evidence="2">MT8872</strain>
    </source>
</reference>
<reference evidence="3" key="2">
    <citation type="submission" date="2020-10" db="UniProtKB">
        <authorList>
            <consortium name="WormBaseParasite"/>
        </authorList>
    </citation>
    <scope>IDENTIFICATION</scope>
</reference>
<protein>
    <submittedName>
        <fullName evidence="3">DUF3039 domain-containing protein</fullName>
    </submittedName>
</protein>
<feature type="region of interest" description="Disordered" evidence="1">
    <location>
        <begin position="52"/>
        <end position="88"/>
    </location>
</feature>
<feature type="compositionally biased region" description="Basic and acidic residues" evidence="1">
    <location>
        <begin position="52"/>
        <end position="65"/>
    </location>
</feature>
<evidence type="ECO:0000256" key="1">
    <source>
        <dbReference type="SAM" id="MobiDB-lite"/>
    </source>
</evidence>
<dbReference type="Proteomes" id="UP000492821">
    <property type="component" value="Unassembled WGS sequence"/>
</dbReference>
<organism evidence="2 3">
    <name type="scientific">Panagrellus redivivus</name>
    <name type="common">Microworm</name>
    <dbReference type="NCBI Taxonomy" id="6233"/>
    <lineage>
        <taxon>Eukaryota</taxon>
        <taxon>Metazoa</taxon>
        <taxon>Ecdysozoa</taxon>
        <taxon>Nematoda</taxon>
        <taxon>Chromadorea</taxon>
        <taxon>Rhabditida</taxon>
        <taxon>Tylenchina</taxon>
        <taxon>Panagrolaimomorpha</taxon>
        <taxon>Panagrolaimoidea</taxon>
        <taxon>Panagrolaimidae</taxon>
        <taxon>Panagrellus</taxon>
    </lineage>
</organism>
<sequence>MQEADEERALALGYEFGSIRRKPLSRAPGKEGLCPACHQGKRETLGLMWDRSFLDGDGAHGRGEAGEDSPVDGRSVHSRQRGNEQCGA</sequence>
<proteinExistence type="predicted"/>
<name>A0A7E4WBZ6_PANRE</name>
<accession>A0A7E4WBZ6</accession>
<keyword evidence="2" id="KW-1185">Reference proteome</keyword>
<evidence type="ECO:0000313" key="3">
    <source>
        <dbReference type="WBParaSite" id="Pan_g8903.t1"/>
    </source>
</evidence>
<dbReference type="WBParaSite" id="Pan_g8903.t1">
    <property type="protein sequence ID" value="Pan_g8903.t1"/>
    <property type="gene ID" value="Pan_g8903"/>
</dbReference>
<dbReference type="AlphaFoldDB" id="A0A7E4WBZ6"/>
<evidence type="ECO:0000313" key="2">
    <source>
        <dbReference type="Proteomes" id="UP000492821"/>
    </source>
</evidence>